<evidence type="ECO:0000313" key="6">
    <source>
        <dbReference type="Proteomes" id="UP000238775"/>
    </source>
</evidence>
<sequence length="418" mass="46759">MKNNKISGFQWAMTIFVFFVITMALSIMLRDFQSIIGVKHFIFEVTDLAPLIAAIICILVFKYKKVQLAGLKFSISLKVIERLLLALILPLIILIIGMYSFNTFADSFILLQSTGLSVPITHILIGHILMAFVVEFGFRSYLQNIVETKMNTFFASIVVGLMYSVFSANTTYGTEFAAYNFLYTFSFSMILGELIRATKGRTIYIATTFHASMTFGLIFLFSEEIGDLFSIKVIAISTAIVAVGYIGLSLIIRGVAYLTTRRNLEELEPNNYLDHVNDDEETNHTEAEKSSSNIKDAEKTGVATASTVGIAKNDTEKTVADEPSIHEGTEKTEPQHHIDNQTESNHDEHHDITSESVESAESVKHAPQSDDLTNDSNEDEIQSLKEPATYKEDRRSSVVIDAEKHIEKTEEQSSDKNK</sequence>
<dbReference type="GO" id="GO:0080120">
    <property type="term" value="P:CAAX-box protein maturation"/>
    <property type="evidence" value="ECO:0007669"/>
    <property type="project" value="UniProtKB-ARBA"/>
</dbReference>
<keyword evidence="4" id="KW-0378">Hydrolase</keyword>
<dbReference type="GO" id="GO:0004175">
    <property type="term" value="F:endopeptidase activity"/>
    <property type="evidence" value="ECO:0007669"/>
    <property type="project" value="UniProtKB-ARBA"/>
</dbReference>
<feature type="transmembrane region" description="Helical" evidence="2">
    <location>
        <begin position="12"/>
        <end position="29"/>
    </location>
</feature>
<evidence type="ECO:0000313" key="5">
    <source>
        <dbReference type="EMBL" id="SUK59942.1"/>
    </source>
</evidence>
<keyword evidence="2" id="KW-1133">Transmembrane helix</keyword>
<feature type="transmembrane region" description="Helical" evidence="2">
    <location>
        <begin position="176"/>
        <end position="195"/>
    </location>
</feature>
<keyword evidence="4" id="KW-0482">Metalloprotease</keyword>
<evidence type="ECO:0000313" key="7">
    <source>
        <dbReference type="Proteomes" id="UP000255091"/>
    </source>
</evidence>
<reference evidence="5 7" key="2">
    <citation type="submission" date="2018-06" db="EMBL/GenBank/DDBJ databases">
        <authorList>
            <consortium name="Pathogen Informatics"/>
            <person name="Doyle S."/>
        </authorList>
    </citation>
    <scope>NUCLEOTIDE SEQUENCE [LARGE SCALE GENOMIC DNA]</scope>
    <source>
        <strain evidence="5 7">NCTC6133</strain>
    </source>
</reference>
<dbReference type="RefSeq" id="WP_031927709.1">
    <property type="nucleotide sequence ID" value="NZ_BAABSP010000003.1"/>
</dbReference>
<evidence type="ECO:0000256" key="1">
    <source>
        <dbReference type="SAM" id="MobiDB-lite"/>
    </source>
</evidence>
<dbReference type="EMBL" id="UHAP01000001">
    <property type="protein sequence ID" value="SUK59942.1"/>
    <property type="molecule type" value="Genomic_DNA"/>
</dbReference>
<feature type="region of interest" description="Disordered" evidence="1">
    <location>
        <begin position="272"/>
        <end position="418"/>
    </location>
</feature>
<dbReference type="GO" id="GO:0008237">
    <property type="term" value="F:metallopeptidase activity"/>
    <property type="evidence" value="ECO:0007669"/>
    <property type="project" value="UniProtKB-KW"/>
</dbReference>
<gene>
    <name evidence="5" type="primary">lyrA</name>
    <name evidence="4" type="ORF">CV021_11945</name>
    <name evidence="5" type="ORF">NCTC6133_03141</name>
</gene>
<proteinExistence type="predicted"/>
<feature type="compositionally biased region" description="Basic and acidic residues" evidence="1">
    <location>
        <begin position="388"/>
        <end position="418"/>
    </location>
</feature>
<dbReference type="AlphaFoldDB" id="A0A2S6D3D3"/>
<feature type="transmembrane region" description="Helical" evidence="2">
    <location>
        <begin position="82"/>
        <end position="100"/>
    </location>
</feature>
<evidence type="ECO:0000259" key="3">
    <source>
        <dbReference type="Pfam" id="PF02517"/>
    </source>
</evidence>
<name>A0A2S6D3D3_STAAU</name>
<feature type="compositionally biased region" description="Acidic residues" evidence="1">
    <location>
        <begin position="372"/>
        <end position="381"/>
    </location>
</feature>
<feature type="transmembrane region" description="Helical" evidence="2">
    <location>
        <begin position="41"/>
        <end position="61"/>
    </location>
</feature>
<dbReference type="Proteomes" id="UP000238775">
    <property type="component" value="Unassembled WGS sequence"/>
</dbReference>
<evidence type="ECO:0000256" key="2">
    <source>
        <dbReference type="SAM" id="Phobius"/>
    </source>
</evidence>
<feature type="transmembrane region" description="Helical" evidence="2">
    <location>
        <begin position="120"/>
        <end position="138"/>
    </location>
</feature>
<organism evidence="5 7">
    <name type="scientific">Staphylococcus aureus</name>
    <dbReference type="NCBI Taxonomy" id="1280"/>
    <lineage>
        <taxon>Bacteria</taxon>
        <taxon>Bacillati</taxon>
        <taxon>Bacillota</taxon>
        <taxon>Bacilli</taxon>
        <taxon>Bacillales</taxon>
        <taxon>Staphylococcaceae</taxon>
        <taxon>Staphylococcus</taxon>
    </lineage>
</organism>
<keyword evidence="2" id="KW-0472">Membrane</keyword>
<feature type="transmembrane region" description="Helical" evidence="2">
    <location>
        <begin position="202"/>
        <end position="221"/>
    </location>
</feature>
<reference evidence="4 6" key="1">
    <citation type="submission" date="2017-11" db="EMBL/GenBank/DDBJ databases">
        <authorList>
            <person name="Founou R.C."/>
            <person name="Founou L."/>
            <person name="Allam M."/>
            <person name="Ismail A."/>
            <person name="Essack S.Y."/>
        </authorList>
    </citation>
    <scope>NUCLEOTIDE SEQUENCE [LARGE SCALE GENOMIC DNA]</scope>
    <source>
        <strain evidence="4 6">G703N2B1</strain>
    </source>
</reference>
<accession>A0A2S6D3D3</accession>
<protein>
    <submittedName>
        <fullName evidence="4">CPBP family intramembrane metalloprotease</fullName>
    </submittedName>
    <submittedName>
        <fullName evidence="5">Lysostaphin resistance protein A, lyrA</fullName>
    </submittedName>
</protein>
<feature type="transmembrane region" description="Helical" evidence="2">
    <location>
        <begin position="150"/>
        <end position="170"/>
    </location>
</feature>
<feature type="compositionally biased region" description="Basic and acidic residues" evidence="1">
    <location>
        <begin position="282"/>
        <end position="299"/>
    </location>
</feature>
<feature type="compositionally biased region" description="Basic and acidic residues" evidence="1">
    <location>
        <begin position="313"/>
        <end position="353"/>
    </location>
</feature>
<dbReference type="Proteomes" id="UP000255091">
    <property type="component" value="Unassembled WGS sequence"/>
</dbReference>
<feature type="domain" description="CAAX prenyl protease 2/Lysostaphin resistance protein A-like" evidence="3">
    <location>
        <begin position="120"/>
        <end position="214"/>
    </location>
</feature>
<dbReference type="EMBL" id="PGWZ01000420">
    <property type="protein sequence ID" value="PPJ72728.1"/>
    <property type="molecule type" value="Genomic_DNA"/>
</dbReference>
<evidence type="ECO:0000313" key="4">
    <source>
        <dbReference type="EMBL" id="PPJ72728.1"/>
    </source>
</evidence>
<dbReference type="InterPro" id="IPR003675">
    <property type="entry name" value="Rce1/LyrA-like_dom"/>
</dbReference>
<dbReference type="Pfam" id="PF02517">
    <property type="entry name" value="Rce1-like"/>
    <property type="match status" value="1"/>
</dbReference>
<feature type="transmembrane region" description="Helical" evidence="2">
    <location>
        <begin position="233"/>
        <end position="252"/>
    </location>
</feature>
<keyword evidence="4" id="KW-0645">Protease</keyword>
<dbReference type="GO" id="GO:0006508">
    <property type="term" value="P:proteolysis"/>
    <property type="evidence" value="ECO:0007669"/>
    <property type="project" value="UniProtKB-KW"/>
</dbReference>
<keyword evidence="2" id="KW-0812">Transmembrane</keyword>